<evidence type="ECO:0000313" key="1">
    <source>
        <dbReference type="EMBL" id="GGF18543.1"/>
    </source>
</evidence>
<comment type="caution">
    <text evidence="1">The sequence shown here is derived from an EMBL/GenBank/DDBJ whole genome shotgun (WGS) entry which is preliminary data.</text>
</comment>
<dbReference type="Proteomes" id="UP000598775">
    <property type="component" value="Unassembled WGS sequence"/>
</dbReference>
<dbReference type="RefSeq" id="WP_188674824.1">
    <property type="nucleotide sequence ID" value="NZ_BMGP01000002.1"/>
</dbReference>
<dbReference type="EMBL" id="BMGP01000002">
    <property type="protein sequence ID" value="GGF18543.1"/>
    <property type="molecule type" value="Genomic_DNA"/>
</dbReference>
<reference evidence="1 2" key="1">
    <citation type="journal article" date="2014" name="Int. J. Syst. Evol. Microbiol.">
        <title>Complete genome sequence of Corynebacterium casei LMG S-19264T (=DSM 44701T), isolated from a smear-ripened cheese.</title>
        <authorList>
            <consortium name="US DOE Joint Genome Institute (JGI-PGF)"/>
            <person name="Walter F."/>
            <person name="Albersmeier A."/>
            <person name="Kalinowski J."/>
            <person name="Ruckert C."/>
        </authorList>
    </citation>
    <scope>NUCLEOTIDE SEQUENCE [LARGE SCALE GENOMIC DNA]</scope>
    <source>
        <strain evidence="1 2">CGMCC 1.12976</strain>
    </source>
</reference>
<dbReference type="AlphaFoldDB" id="A0A917B2H0"/>
<accession>A0A917B2H0</accession>
<evidence type="ECO:0000313" key="2">
    <source>
        <dbReference type="Proteomes" id="UP000598775"/>
    </source>
</evidence>
<protein>
    <submittedName>
        <fullName evidence="1">Uncharacterized protein</fullName>
    </submittedName>
</protein>
<proteinExistence type="predicted"/>
<organism evidence="1 2">
    <name type="scientific">Subtercola lobariae</name>
    <dbReference type="NCBI Taxonomy" id="1588641"/>
    <lineage>
        <taxon>Bacteria</taxon>
        <taxon>Bacillati</taxon>
        <taxon>Actinomycetota</taxon>
        <taxon>Actinomycetes</taxon>
        <taxon>Micrococcales</taxon>
        <taxon>Microbacteriaceae</taxon>
        <taxon>Subtercola</taxon>
    </lineage>
</organism>
<keyword evidence="2" id="KW-1185">Reference proteome</keyword>
<name>A0A917B2H0_9MICO</name>
<gene>
    <name evidence="1" type="ORF">GCM10011399_10240</name>
</gene>
<sequence>MEQLLLWVLVIVIAAVIGGAIALVCEWNDDRLAAVQRAKEAEKRRIATNAFAVKQQLDAEAYAARKALFQAAQRHSGGSGSK</sequence>